<accession>A0A7W6DRM2</accession>
<reference evidence="1 2" key="1">
    <citation type="submission" date="2020-08" db="EMBL/GenBank/DDBJ databases">
        <title>Genomic Encyclopedia of Type Strains, Phase IV (KMG-IV): sequencing the most valuable type-strain genomes for metagenomic binning, comparative biology and taxonomic classification.</title>
        <authorList>
            <person name="Goeker M."/>
        </authorList>
    </citation>
    <scope>NUCLEOTIDE SEQUENCE [LARGE SCALE GENOMIC DNA]</scope>
    <source>
        <strain evidence="1 2">DSM 102235</strain>
    </source>
</reference>
<organism evidence="1 2">
    <name type="scientific">Sagittula marina</name>
    <dbReference type="NCBI Taxonomy" id="943940"/>
    <lineage>
        <taxon>Bacteria</taxon>
        <taxon>Pseudomonadati</taxon>
        <taxon>Pseudomonadota</taxon>
        <taxon>Alphaproteobacteria</taxon>
        <taxon>Rhodobacterales</taxon>
        <taxon>Roseobacteraceae</taxon>
        <taxon>Sagittula</taxon>
    </lineage>
</organism>
<keyword evidence="2" id="KW-1185">Reference proteome</keyword>
<protein>
    <submittedName>
        <fullName evidence="1">Uncharacterized protein</fullName>
    </submittedName>
</protein>
<proteinExistence type="predicted"/>
<dbReference type="EMBL" id="JACIEJ010000010">
    <property type="protein sequence ID" value="MBB3987534.1"/>
    <property type="molecule type" value="Genomic_DNA"/>
</dbReference>
<evidence type="ECO:0000313" key="1">
    <source>
        <dbReference type="EMBL" id="MBB3987534.1"/>
    </source>
</evidence>
<gene>
    <name evidence="1" type="ORF">GGQ68_003881</name>
</gene>
<dbReference type="AlphaFoldDB" id="A0A7W6DRM2"/>
<sequence length="120" mass="11903">MIALAVSGSGNADGVDGAERVEAIDKGDADVDFCALAIGVPSRDALAEGLEAAHLRLYAAAGVVSLPPLPECPIIVARGAQGFVVGPGGWAVLFLESAILANWDDSLSAACDDGTVAAVG</sequence>
<name>A0A7W6DRM2_9RHOB</name>
<dbReference type="Proteomes" id="UP000541426">
    <property type="component" value="Unassembled WGS sequence"/>
</dbReference>
<comment type="caution">
    <text evidence="1">The sequence shown here is derived from an EMBL/GenBank/DDBJ whole genome shotgun (WGS) entry which is preliminary data.</text>
</comment>
<evidence type="ECO:0000313" key="2">
    <source>
        <dbReference type="Proteomes" id="UP000541426"/>
    </source>
</evidence>